<reference evidence="1" key="1">
    <citation type="submission" date="2022-11" db="EMBL/GenBank/DDBJ databases">
        <title>Genome Sequence of Boeremia exigua.</title>
        <authorList>
            <person name="Buettner E."/>
        </authorList>
    </citation>
    <scope>NUCLEOTIDE SEQUENCE</scope>
    <source>
        <strain evidence="1">CU02</strain>
    </source>
</reference>
<keyword evidence="2" id="KW-1185">Reference proteome</keyword>
<proteinExistence type="predicted"/>
<sequence length="717" mass="78378">MSTRSDTRGDQAEGSGGDAEAMGRQVSLRNEGSDGFDRLSARLQTPGGDELPGCVDNECMGAGEVGDNSERGAVSTKLSGADLLATWWIEIVSLLTAIGALAAIVAIIAVYDGKEQPAWKYAINLNILIAVLSTLLRASKFSSDQSAEMDTVPPTQATATPRSFGYCVPWTMGSAGALLQDGDAQAVKTIPCDLPIASEKASIKVSRWMHHANLARISEVYWDMNTDDRVTYWDVDMDTKVAILDGLTNSNTKRFEISPSCSTGNCTFPSYKGITHSSVGICKKCVDVTPWVTKEPQLHQYPNGTTVGAIFPRVYSPDSSEISQAVRITRLSGSGTIWKHRPSALNELFPALVDDTLRDIFRSSIYNVSVITFTNNSCGRPMESIDMGPTVIPSHNASCVPEDSLNVVAARCSFYPCVRDYQGSVRNTLFTENTVSETPIHQGREFASSSIPSFLRFHTPCLIDGQEYTVENISLVPKDNHNFTSSFIDDENVTFPTECAYGIFGIYALSLIDFMSDTLLGNFTPPNRIVFTGQPDDYNSVVCSPWYLKGLVNKGNASFASIDAAMQAIASAVTSEMRKQGSDWNSTLRMENSEDKSEAETIYAWGSAVRTTVCIEFDWMWLSFPLGLIVLTTLLLGVVGGKMVSDRRGVPAWKSSVLPLLFMGNQIENTVEVKDMKSINTATQRLVVKLAHDGRGWEFVNEDCRDEGKKVSQRIDS</sequence>
<gene>
    <name evidence="1" type="ORF">OPT61_g9414</name>
</gene>
<dbReference type="Proteomes" id="UP001153331">
    <property type="component" value="Unassembled WGS sequence"/>
</dbReference>
<evidence type="ECO:0000313" key="1">
    <source>
        <dbReference type="EMBL" id="KAJ8106623.1"/>
    </source>
</evidence>
<organism evidence="1 2">
    <name type="scientific">Boeremia exigua</name>
    <dbReference type="NCBI Taxonomy" id="749465"/>
    <lineage>
        <taxon>Eukaryota</taxon>
        <taxon>Fungi</taxon>
        <taxon>Dikarya</taxon>
        <taxon>Ascomycota</taxon>
        <taxon>Pezizomycotina</taxon>
        <taxon>Dothideomycetes</taxon>
        <taxon>Pleosporomycetidae</taxon>
        <taxon>Pleosporales</taxon>
        <taxon>Pleosporineae</taxon>
        <taxon>Didymellaceae</taxon>
        <taxon>Boeremia</taxon>
    </lineage>
</organism>
<accession>A0ACC2HVB1</accession>
<name>A0ACC2HVB1_9PLEO</name>
<comment type="caution">
    <text evidence="1">The sequence shown here is derived from an EMBL/GenBank/DDBJ whole genome shotgun (WGS) entry which is preliminary data.</text>
</comment>
<evidence type="ECO:0000313" key="2">
    <source>
        <dbReference type="Proteomes" id="UP001153331"/>
    </source>
</evidence>
<protein>
    <submittedName>
        <fullName evidence="1">Uncharacterized protein</fullName>
    </submittedName>
</protein>
<dbReference type="EMBL" id="JAPHNI010001116">
    <property type="protein sequence ID" value="KAJ8106623.1"/>
    <property type="molecule type" value="Genomic_DNA"/>
</dbReference>